<keyword evidence="1" id="KW-0812">Transmembrane</keyword>
<proteinExistence type="predicted"/>
<dbReference type="GO" id="GO:0016787">
    <property type="term" value="F:hydrolase activity"/>
    <property type="evidence" value="ECO:0007669"/>
    <property type="project" value="InterPro"/>
</dbReference>
<organism evidence="3 4">
    <name type="scientific">Candidatus Dojkabacteria bacterium</name>
    <dbReference type="NCBI Taxonomy" id="2099670"/>
    <lineage>
        <taxon>Bacteria</taxon>
        <taxon>Candidatus Dojkabacteria</taxon>
    </lineage>
</organism>
<protein>
    <submittedName>
        <fullName evidence="3">Metallophosphoesterase</fullName>
    </submittedName>
</protein>
<sequence length="321" mass="36746">MNRLNRLTDIFFVFVVLALVVFEYWMFAGGTLSDPIGIMLFVLALAIQIIVIYAALIEPRLTTFKLTKIKSKREVINNLKILLIADLGIGTFVDDDEPKKWIEKINNSKFDLLVICGDLTDGSEVSLTQLDFLKDIKSNAPKLFVPGNHDYEIQRPLFDFKNKHLQINHEIYEKLEQKLDELGIEVLKNKSINLTVNDKEIEIYGLDDLWVDREGYKKINVSKTDNYKVLLCHNPDINQQEEFVKKFDLVLCGHTHGGQVRLPILGPVLPEPIESDQRKFSKGLIEIGNPTTMFITQGLGESGIRMRFFNPPRIDLLEVES</sequence>
<keyword evidence="1" id="KW-1133">Transmembrane helix</keyword>
<dbReference type="InterPro" id="IPR029052">
    <property type="entry name" value="Metallo-depent_PP-like"/>
</dbReference>
<reference evidence="3" key="1">
    <citation type="submission" date="2020-04" db="EMBL/GenBank/DDBJ databases">
        <authorList>
            <person name="Zhang T."/>
        </authorList>
    </citation>
    <scope>NUCLEOTIDE SEQUENCE</scope>
    <source>
        <strain evidence="3">HKST-UBA10</strain>
    </source>
</reference>
<dbReference type="PANTHER" id="PTHR31302:SF0">
    <property type="entry name" value="TRANSMEMBRANE PROTEIN WITH METALLOPHOSPHOESTERASE DOMAIN"/>
    <property type="match status" value="1"/>
</dbReference>
<keyword evidence="1" id="KW-0472">Membrane</keyword>
<dbReference type="Gene3D" id="3.60.21.10">
    <property type="match status" value="1"/>
</dbReference>
<evidence type="ECO:0000256" key="1">
    <source>
        <dbReference type="SAM" id="Phobius"/>
    </source>
</evidence>
<accession>A0A955RI98</accession>
<dbReference type="AlphaFoldDB" id="A0A955RI98"/>
<dbReference type="Pfam" id="PF00149">
    <property type="entry name" value="Metallophos"/>
    <property type="match status" value="1"/>
</dbReference>
<reference evidence="3" key="2">
    <citation type="journal article" date="2021" name="Microbiome">
        <title>Successional dynamics and alternative stable states in a saline activated sludge microbial community over 9 years.</title>
        <authorList>
            <person name="Wang Y."/>
            <person name="Ye J."/>
            <person name="Ju F."/>
            <person name="Liu L."/>
            <person name="Boyd J.A."/>
            <person name="Deng Y."/>
            <person name="Parks D.H."/>
            <person name="Jiang X."/>
            <person name="Yin X."/>
            <person name="Woodcroft B.J."/>
            <person name="Tyson G.W."/>
            <person name="Hugenholtz P."/>
            <person name="Polz M.F."/>
            <person name="Zhang T."/>
        </authorList>
    </citation>
    <scope>NUCLEOTIDE SEQUENCE</scope>
    <source>
        <strain evidence="3">HKST-UBA10</strain>
    </source>
</reference>
<dbReference type="CDD" id="cd07385">
    <property type="entry name" value="MPP_YkuE_C"/>
    <property type="match status" value="1"/>
</dbReference>
<dbReference type="Proteomes" id="UP000782843">
    <property type="component" value="Unassembled WGS sequence"/>
</dbReference>
<name>A0A955RI98_9BACT</name>
<feature type="transmembrane region" description="Helical" evidence="1">
    <location>
        <begin position="7"/>
        <end position="26"/>
    </location>
</feature>
<evidence type="ECO:0000313" key="4">
    <source>
        <dbReference type="Proteomes" id="UP000782843"/>
    </source>
</evidence>
<dbReference type="InterPro" id="IPR004843">
    <property type="entry name" value="Calcineurin-like_PHP"/>
</dbReference>
<dbReference type="SUPFAM" id="SSF56300">
    <property type="entry name" value="Metallo-dependent phosphatases"/>
    <property type="match status" value="1"/>
</dbReference>
<evidence type="ECO:0000259" key="2">
    <source>
        <dbReference type="Pfam" id="PF00149"/>
    </source>
</evidence>
<gene>
    <name evidence="3" type="ORF">KC660_03005</name>
</gene>
<dbReference type="InterPro" id="IPR051158">
    <property type="entry name" value="Metallophosphoesterase_sf"/>
</dbReference>
<feature type="transmembrane region" description="Helical" evidence="1">
    <location>
        <begin position="38"/>
        <end position="56"/>
    </location>
</feature>
<evidence type="ECO:0000313" key="3">
    <source>
        <dbReference type="EMBL" id="MCA9382349.1"/>
    </source>
</evidence>
<dbReference type="EMBL" id="JAGQLG010000114">
    <property type="protein sequence ID" value="MCA9382349.1"/>
    <property type="molecule type" value="Genomic_DNA"/>
</dbReference>
<feature type="domain" description="Calcineurin-like phosphoesterase" evidence="2">
    <location>
        <begin position="79"/>
        <end position="257"/>
    </location>
</feature>
<comment type="caution">
    <text evidence="3">The sequence shown here is derived from an EMBL/GenBank/DDBJ whole genome shotgun (WGS) entry which is preliminary data.</text>
</comment>
<dbReference type="PANTHER" id="PTHR31302">
    <property type="entry name" value="TRANSMEMBRANE PROTEIN WITH METALLOPHOSPHOESTERASE DOMAIN-RELATED"/>
    <property type="match status" value="1"/>
</dbReference>